<feature type="compositionally biased region" description="Basic and acidic residues" evidence="1">
    <location>
        <begin position="924"/>
        <end position="938"/>
    </location>
</feature>
<feature type="compositionally biased region" description="Polar residues" evidence="1">
    <location>
        <begin position="770"/>
        <end position="785"/>
    </location>
</feature>
<reference evidence="3 4" key="1">
    <citation type="journal article" date="2017" name="Mol. Ecol.">
        <title>Comparative and population genomic landscape of Phellinus noxius: A hypervariable fungus causing root rot in trees.</title>
        <authorList>
            <person name="Chung C.L."/>
            <person name="Lee T.J."/>
            <person name="Akiba M."/>
            <person name="Lee H.H."/>
            <person name="Kuo T.H."/>
            <person name="Liu D."/>
            <person name="Ke H.M."/>
            <person name="Yokoi T."/>
            <person name="Roa M.B."/>
            <person name="Lu M.J."/>
            <person name="Chang Y.Y."/>
            <person name="Ann P.J."/>
            <person name="Tsai J.N."/>
            <person name="Chen C.Y."/>
            <person name="Tzean S.S."/>
            <person name="Ota Y."/>
            <person name="Hattori T."/>
            <person name="Sahashi N."/>
            <person name="Liou R.F."/>
            <person name="Kikuchi T."/>
            <person name="Tsai I.J."/>
        </authorList>
    </citation>
    <scope>NUCLEOTIDE SEQUENCE [LARGE SCALE GENOMIC DNA]</scope>
    <source>
        <strain evidence="3 4">FFPRI411160</strain>
    </source>
</reference>
<feature type="compositionally biased region" description="Polar residues" evidence="1">
    <location>
        <begin position="330"/>
        <end position="339"/>
    </location>
</feature>
<comment type="caution">
    <text evidence="3">The sequence shown here is derived from an EMBL/GenBank/DDBJ whole genome shotgun (WGS) entry which is preliminary data.</text>
</comment>
<feature type="region of interest" description="Disordered" evidence="1">
    <location>
        <begin position="318"/>
        <end position="339"/>
    </location>
</feature>
<dbReference type="PANTHER" id="PTHR38848:SF3">
    <property type="entry name" value="G-PROTEIN COUPLED RECEPTORS FAMILY 3 PROFILE DOMAIN-CONTAINING PROTEIN"/>
    <property type="match status" value="1"/>
</dbReference>
<dbReference type="AlphaFoldDB" id="A0A286UDE6"/>
<dbReference type="Proteomes" id="UP000217199">
    <property type="component" value="Unassembled WGS sequence"/>
</dbReference>
<feature type="transmembrane region" description="Helical" evidence="2">
    <location>
        <begin position="95"/>
        <end position="122"/>
    </location>
</feature>
<feature type="region of interest" description="Disordered" evidence="1">
    <location>
        <begin position="478"/>
        <end position="502"/>
    </location>
</feature>
<feature type="transmembrane region" description="Helical" evidence="2">
    <location>
        <begin position="183"/>
        <end position="208"/>
    </location>
</feature>
<protein>
    <submittedName>
        <fullName evidence="3">Transmembrane</fullName>
    </submittedName>
</protein>
<keyword evidence="2" id="KW-0472">Membrane</keyword>
<proteinExistence type="predicted"/>
<dbReference type="EMBL" id="NBII01000007">
    <property type="protein sequence ID" value="PAV17549.1"/>
    <property type="molecule type" value="Genomic_DNA"/>
</dbReference>
<evidence type="ECO:0000313" key="3">
    <source>
        <dbReference type="EMBL" id="PAV17549.1"/>
    </source>
</evidence>
<feature type="region of interest" description="Disordered" evidence="1">
    <location>
        <begin position="908"/>
        <end position="948"/>
    </location>
</feature>
<dbReference type="PANTHER" id="PTHR38848">
    <property type="entry name" value="G-PROTEIN COUPLED RECEPTORS FAMILY 3 PROFILE DOMAIN-CONTAINING PROTEIN"/>
    <property type="match status" value="1"/>
</dbReference>
<dbReference type="OrthoDB" id="3210850at2759"/>
<keyword evidence="2 3" id="KW-0812">Transmembrane</keyword>
<feature type="transmembrane region" description="Helical" evidence="2">
    <location>
        <begin position="68"/>
        <end position="89"/>
    </location>
</feature>
<feature type="region of interest" description="Disordered" evidence="1">
    <location>
        <begin position="581"/>
        <end position="609"/>
    </location>
</feature>
<sequence>MPELAHGVYSNNPTEGPFVIFPTHAHQILSNIIHILGCSILAYCFALRTENDLFLSRNWWTNLTWARLLIIVVFLDSWFFLAFSGVLINGVGLSVSVPVCSLGIFTCIFFYAGSKGLIYLFLVERVWVVCSAGKTVTRRQSRIYHACAIIAFGYIGVIILMIVGRIAKIRQSDGACIIGLENIATIPLLTYDFFVNVLLTSLFLWYIYREQLIGIRLRRLARRTAFASVVALITSGINILVLALLRGRQLGWVCLSSCATDVTVNALVLYWVTAPPRSPPLRNSSKIPPIGVPVDPNTGCVCFRCMLIENSSNRAGEAGPNSELEVYPHQQGQPNHTSTHYHPHIQTYTCSKYNNLLNNPAWRWPWEPSLSKDVDTENNFSYDSFRNPIASYEYRFPRSFMASTTHSRNHSRSFNGFDQLPETESGFNFLGTRSRSRSLSFGRLVEEYLGKRGCEEPSHKNTASSNEEKDIADALKADVPSPRHFSLGPSHELEETSSPSIDPHELALDIDVERNLTSPPPHDGTAISDRVSSLLEFRNDLDWDSEIDPEEPDSPVTYETHKTVGSQSRLMERRGWEGDLGYPELEDNTDGGFSRENMPRRWSRPRSIQARSSSLPALYSTSRGRDFNSETAERSVTGLRTFTSTPRLYLDSHMNHSTAFMPSTSLSAVASSSSLTATSRCLSFPLFSSHALSQTSHYLPPSTNESSKLYHTPVKFDANDDPLNHKSRPISVSRSEGPSKTEKYRSDTWTLRSVDSILGLSRLFTRKTDGTGSEAVSGSHSNSNTSKKQKRLLQSSSRPSTSTSSSASTGGSRTQIERFINTSNVMANDDCCAQMHCSQLEYSSNDIGNNDIEDTTKRRYQNRYWLRCQNSGLEREDMNSINVNEQMWNKTGRRLRHVRSDSWTAGVYMGGVDESRGERKKGKRVFDIDPDRSKDPDPSFRSQTPISL</sequence>
<feature type="region of interest" description="Disordered" evidence="1">
    <location>
        <begin position="769"/>
        <end position="815"/>
    </location>
</feature>
<gene>
    <name evidence="3" type="ORF">PNOK_0761400</name>
</gene>
<name>A0A286UDE6_9AGAM</name>
<dbReference type="InParanoid" id="A0A286UDE6"/>
<keyword evidence="4" id="KW-1185">Reference proteome</keyword>
<keyword evidence="2" id="KW-1133">Transmembrane helix</keyword>
<evidence type="ECO:0000256" key="1">
    <source>
        <dbReference type="SAM" id="MobiDB-lite"/>
    </source>
</evidence>
<feature type="transmembrane region" description="Helical" evidence="2">
    <location>
        <begin position="220"/>
        <end position="244"/>
    </location>
</feature>
<feature type="region of interest" description="Disordered" evidence="1">
    <location>
        <begin position="544"/>
        <end position="566"/>
    </location>
</feature>
<evidence type="ECO:0000256" key="2">
    <source>
        <dbReference type="SAM" id="Phobius"/>
    </source>
</evidence>
<feature type="transmembrane region" description="Helical" evidence="2">
    <location>
        <begin position="143"/>
        <end position="163"/>
    </location>
</feature>
<feature type="compositionally biased region" description="Acidic residues" evidence="1">
    <location>
        <begin position="544"/>
        <end position="553"/>
    </location>
</feature>
<accession>A0A286UDE6</accession>
<feature type="transmembrane region" description="Helical" evidence="2">
    <location>
        <begin position="28"/>
        <end position="47"/>
    </location>
</feature>
<feature type="region of interest" description="Disordered" evidence="1">
    <location>
        <begin position="714"/>
        <end position="745"/>
    </location>
</feature>
<organism evidence="3 4">
    <name type="scientific">Pyrrhoderma noxium</name>
    <dbReference type="NCBI Taxonomy" id="2282107"/>
    <lineage>
        <taxon>Eukaryota</taxon>
        <taxon>Fungi</taxon>
        <taxon>Dikarya</taxon>
        <taxon>Basidiomycota</taxon>
        <taxon>Agaricomycotina</taxon>
        <taxon>Agaricomycetes</taxon>
        <taxon>Hymenochaetales</taxon>
        <taxon>Hymenochaetaceae</taxon>
        <taxon>Pyrrhoderma</taxon>
    </lineage>
</organism>
<feature type="compositionally biased region" description="Low complexity" evidence="1">
    <location>
        <begin position="792"/>
        <end position="814"/>
    </location>
</feature>
<evidence type="ECO:0000313" key="4">
    <source>
        <dbReference type="Proteomes" id="UP000217199"/>
    </source>
</evidence>